<dbReference type="PANTHER" id="PTHR10155:SF2">
    <property type="entry name" value="PHOSPHATIDYLINOSITOL 3-KINASE REGULATORY SUBUNIT GAMMA"/>
    <property type="match status" value="1"/>
</dbReference>
<dbReference type="GeneTree" id="ENSGT00940000156259"/>
<dbReference type="GO" id="GO:0005942">
    <property type="term" value="C:phosphatidylinositol 3-kinase complex"/>
    <property type="evidence" value="ECO:0007669"/>
    <property type="project" value="TreeGrafter"/>
</dbReference>
<sequence>MGSAPELFFYIEMNGAGGAGTENSAADQPAVKEAPPTPTLEDAEWYWGDISREKASEKLSGLPDGAFLVRDASNRVPGQYTLTLRKDNCTRLVRILHWDGLFGFCEPLTFISVPDLIAHHQQHTLAHYNPTLDVTLTLPISRYTQSQETSDQCDDDVYDSCAEIRQEMHQRKILETSTEDQCGLQGSAEEKEQQELKERLCVEDEQRCEDDGDGGDEGVRCLEEASWFVGNLSRAEAEELLEGKPSGAFLIRSSSSKKDCYACSVVVNEEVRHCMILHTPRGFGFAEPYDLHGSLKALVQHYHRTSLAQHNRALDVRLAFPVHTPHTAHTPSVPS</sequence>
<dbReference type="InterPro" id="IPR036860">
    <property type="entry name" value="SH2_dom_sf"/>
</dbReference>
<dbReference type="Proteomes" id="UP001501920">
    <property type="component" value="Chromosome 2"/>
</dbReference>
<dbReference type="RefSeq" id="XP_017542532.1">
    <property type="nucleotide sequence ID" value="XM_017687043.2"/>
</dbReference>
<reference evidence="4 5" key="1">
    <citation type="submission" date="2020-10" db="EMBL/GenBank/DDBJ databases">
        <title>Pygocentrus nattereri (red-bellied piranha) genome, fPygNat1, primary haplotype.</title>
        <authorList>
            <person name="Myers G."/>
            <person name="Meyer A."/>
            <person name="Karagic N."/>
            <person name="Pippel M."/>
            <person name="Winkler S."/>
            <person name="Tracey A."/>
            <person name="Wood J."/>
            <person name="Formenti G."/>
            <person name="Howe K."/>
            <person name="Fedrigo O."/>
            <person name="Jarvis E.D."/>
        </authorList>
    </citation>
    <scope>NUCLEOTIDE SEQUENCE [LARGE SCALE GENOMIC DNA]</scope>
</reference>
<dbReference type="OrthoDB" id="3175255at2759"/>
<dbReference type="OMA" id="FFYIEMN"/>
<dbReference type="PANTHER" id="PTHR10155">
    <property type="entry name" value="PHOSPHATIDYLINOSITOL 3-KINASE REGULATORY SUBUNIT"/>
    <property type="match status" value="1"/>
</dbReference>
<dbReference type="SMART" id="SM00252">
    <property type="entry name" value="SH2"/>
    <property type="match status" value="2"/>
</dbReference>
<feature type="domain" description="SH2" evidence="3">
    <location>
        <begin position="227"/>
        <end position="322"/>
    </location>
</feature>
<keyword evidence="1 2" id="KW-0727">SH2 domain</keyword>
<dbReference type="STRING" id="42514.ENSPNAP00000022744"/>
<reference evidence="4" key="3">
    <citation type="submission" date="2025-09" db="UniProtKB">
        <authorList>
            <consortium name="Ensembl"/>
        </authorList>
    </citation>
    <scope>IDENTIFICATION</scope>
</reference>
<dbReference type="GO" id="GO:0046854">
    <property type="term" value="P:phosphatidylinositol phosphate biosynthetic process"/>
    <property type="evidence" value="ECO:0007669"/>
    <property type="project" value="TreeGrafter"/>
</dbReference>
<proteinExistence type="predicted"/>
<evidence type="ECO:0000259" key="3">
    <source>
        <dbReference type="PROSITE" id="PS50001"/>
    </source>
</evidence>
<accession>A0A3B4DII5</accession>
<dbReference type="InterPro" id="IPR000980">
    <property type="entry name" value="SH2"/>
</dbReference>
<organism evidence="4 5">
    <name type="scientific">Pygocentrus nattereri</name>
    <name type="common">Red-bellied piranha</name>
    <dbReference type="NCBI Taxonomy" id="42514"/>
    <lineage>
        <taxon>Eukaryota</taxon>
        <taxon>Metazoa</taxon>
        <taxon>Chordata</taxon>
        <taxon>Craniata</taxon>
        <taxon>Vertebrata</taxon>
        <taxon>Euteleostomi</taxon>
        <taxon>Actinopterygii</taxon>
        <taxon>Neopterygii</taxon>
        <taxon>Teleostei</taxon>
        <taxon>Ostariophysi</taxon>
        <taxon>Characiformes</taxon>
        <taxon>Characoidei</taxon>
        <taxon>Pygocentrus</taxon>
    </lineage>
</organism>
<dbReference type="PRINTS" id="PR00401">
    <property type="entry name" value="SH2DOMAIN"/>
</dbReference>
<dbReference type="PRINTS" id="PR00678">
    <property type="entry name" value="PI3KINASEP85"/>
</dbReference>
<dbReference type="PROSITE" id="PS50001">
    <property type="entry name" value="SH2"/>
    <property type="match status" value="2"/>
</dbReference>
<evidence type="ECO:0000313" key="5">
    <source>
        <dbReference type="Proteomes" id="UP001501920"/>
    </source>
</evidence>
<dbReference type="SUPFAM" id="SSF55550">
    <property type="entry name" value="SH2 domain"/>
    <property type="match status" value="2"/>
</dbReference>
<dbReference type="GO" id="GO:0008286">
    <property type="term" value="P:insulin receptor signaling pathway"/>
    <property type="evidence" value="ECO:0007669"/>
    <property type="project" value="TreeGrafter"/>
</dbReference>
<dbReference type="FunFam" id="3.30.505.10:FF:000080">
    <property type="entry name" value="Pi3K21B, isoform C"/>
    <property type="match status" value="1"/>
</dbReference>
<name>A0A3B4DII5_PYGNA</name>
<dbReference type="Ensembl" id="ENSPNAT00000014390.2">
    <property type="protein sequence ID" value="ENSPNAP00000022744.1"/>
    <property type="gene ID" value="ENSPNAG00000000100.2"/>
</dbReference>
<dbReference type="Gene3D" id="3.30.505.10">
    <property type="entry name" value="SH2 domain"/>
    <property type="match status" value="2"/>
</dbReference>
<dbReference type="AlphaFoldDB" id="A0A3B4DII5"/>
<protein>
    <recommendedName>
        <fullName evidence="3">SH2 domain-containing protein</fullName>
    </recommendedName>
</protein>
<evidence type="ECO:0000256" key="1">
    <source>
        <dbReference type="ARBA" id="ARBA00022999"/>
    </source>
</evidence>
<dbReference type="GO" id="GO:0046935">
    <property type="term" value="F:1-phosphatidylinositol-3-kinase regulator activity"/>
    <property type="evidence" value="ECO:0007669"/>
    <property type="project" value="TreeGrafter"/>
</dbReference>
<keyword evidence="5" id="KW-1185">Reference proteome</keyword>
<reference evidence="4" key="2">
    <citation type="submission" date="2025-08" db="UniProtKB">
        <authorList>
            <consortium name="Ensembl"/>
        </authorList>
    </citation>
    <scope>IDENTIFICATION</scope>
</reference>
<feature type="domain" description="SH2" evidence="3">
    <location>
        <begin position="45"/>
        <end position="140"/>
    </location>
</feature>
<evidence type="ECO:0000313" key="4">
    <source>
        <dbReference type="Ensembl" id="ENSPNAP00000022744.1"/>
    </source>
</evidence>
<dbReference type="CTD" id="406311"/>
<evidence type="ECO:0000256" key="2">
    <source>
        <dbReference type="PROSITE-ProRule" id="PRU00191"/>
    </source>
</evidence>
<dbReference type="GeneID" id="108414220"/>
<dbReference type="FunFam" id="3.30.505.10:FF:000006">
    <property type="entry name" value="Phosphatidylinositol 3-kinase regulatory subunit alpha"/>
    <property type="match status" value="1"/>
</dbReference>
<dbReference type="Pfam" id="PF00017">
    <property type="entry name" value="SH2"/>
    <property type="match status" value="2"/>
</dbReference>